<dbReference type="GO" id="GO:0032784">
    <property type="term" value="P:regulation of DNA-templated transcription elongation"/>
    <property type="evidence" value="ECO:0007669"/>
    <property type="project" value="InterPro"/>
</dbReference>
<proteinExistence type="predicted"/>
<dbReference type="GO" id="GO:0003677">
    <property type="term" value="F:DNA binding"/>
    <property type="evidence" value="ECO:0007669"/>
    <property type="project" value="InterPro"/>
</dbReference>
<dbReference type="KEGG" id="pap:PSPA7_4357"/>
<accession>A6V9H5</accession>
<evidence type="ECO:0000313" key="2">
    <source>
        <dbReference type="Proteomes" id="UP000001582"/>
    </source>
</evidence>
<dbReference type="Gene3D" id="3.10.50.30">
    <property type="entry name" value="Transcription elongation factor, GreA/GreB, C-terminal domain"/>
    <property type="match status" value="1"/>
</dbReference>
<reference evidence="1 2" key="1">
    <citation type="submission" date="2007-06" db="EMBL/GenBank/DDBJ databases">
        <authorList>
            <person name="Dodson R.J."/>
            <person name="Harkins D."/>
            <person name="Paulsen I.T."/>
        </authorList>
    </citation>
    <scope>NUCLEOTIDE SEQUENCE [LARGE SCALE GENOMIC DNA]</scope>
    <source>
        <strain evidence="1 2">PA7</strain>
    </source>
</reference>
<dbReference type="HOGENOM" id="CLU_114442_0_0_6"/>
<protein>
    <recommendedName>
        <fullName evidence="3">Transcription elongation factor GreAB</fullName>
    </recommendedName>
</protein>
<organism evidence="1 2">
    <name type="scientific">Pseudomonas paraeruginosa (strain DSM 24068 / PA7)</name>
    <name type="common">Pseudomonas aeruginosa (strain PA7)</name>
    <dbReference type="NCBI Taxonomy" id="381754"/>
    <lineage>
        <taxon>Bacteria</taxon>
        <taxon>Pseudomonadati</taxon>
        <taxon>Pseudomonadota</taxon>
        <taxon>Gammaproteobacteria</taxon>
        <taxon>Pseudomonadales</taxon>
        <taxon>Pseudomonadaceae</taxon>
        <taxon>Pseudomonas</taxon>
        <taxon>Pseudomonas paraeruginosa</taxon>
    </lineage>
</organism>
<evidence type="ECO:0000313" key="1">
    <source>
        <dbReference type="EMBL" id="ABR85551.1"/>
    </source>
</evidence>
<reference evidence="1 2" key="2">
    <citation type="journal article" date="2010" name="PLoS ONE">
        <title>Complete genome sequence of the multiresistant taxonomic outlier Pseudomonas aeruginosa PA7.</title>
        <authorList>
            <person name="Roy P.H."/>
            <person name="Tetu S.G."/>
            <person name="Larouche A."/>
            <person name="Elbourne L."/>
            <person name="Tremblay S."/>
            <person name="Ren Q."/>
            <person name="Dodson R."/>
            <person name="Harkins D."/>
            <person name="Shay R."/>
            <person name="Watkins K."/>
            <person name="Mahamoud Y."/>
            <person name="Paulsen I.T."/>
        </authorList>
    </citation>
    <scope>NUCLEOTIDE SEQUENCE [LARGE SCALE GENOMIC DNA]</scope>
    <source>
        <strain evidence="1 2">PA7</strain>
    </source>
</reference>
<gene>
    <name evidence="1" type="ordered locus">PSPA7_4357</name>
</gene>
<sequence>MHPFADQPRPTMDKKQLLHLIMQALAADLDAAVRAAQTAHESATHEENVAENKYDTLGLEAAYLAAGQSRRVEEIRQALNLYRNLALRDFDEEQGIQLSALVTLLNTDGSRRVVFLGPAAAGLKVDCEGREVLVITPRSPLGQSLLGKQPGDTAGPKDPRQAVEILAAD</sequence>
<dbReference type="SUPFAM" id="SSF54534">
    <property type="entry name" value="FKBP-like"/>
    <property type="match status" value="1"/>
</dbReference>
<name>A6V9H5_PSEP7</name>
<evidence type="ECO:0008006" key="3">
    <source>
        <dbReference type="Google" id="ProtNLM"/>
    </source>
</evidence>
<dbReference type="EMBL" id="CP000744">
    <property type="protein sequence ID" value="ABR85551.1"/>
    <property type="molecule type" value="Genomic_DNA"/>
</dbReference>
<dbReference type="InterPro" id="IPR036953">
    <property type="entry name" value="GreA/GreB_C_sf"/>
</dbReference>
<dbReference type="AlphaFoldDB" id="A6V9H5"/>
<dbReference type="Proteomes" id="UP000001582">
    <property type="component" value="Chromosome"/>
</dbReference>